<comment type="caution">
    <text evidence="2">The sequence shown here is derived from an EMBL/GenBank/DDBJ whole genome shotgun (WGS) entry which is preliminary data.</text>
</comment>
<dbReference type="EMBL" id="JACTVA010000013">
    <property type="protein sequence ID" value="MBC9207137.1"/>
    <property type="molecule type" value="Genomic_DNA"/>
</dbReference>
<evidence type="ECO:0000313" key="2">
    <source>
        <dbReference type="EMBL" id="MBC9207137.1"/>
    </source>
</evidence>
<dbReference type="InterPro" id="IPR001466">
    <property type="entry name" value="Beta-lactam-related"/>
</dbReference>
<dbReference type="PANTHER" id="PTHR46825:SF8">
    <property type="entry name" value="BETA-LACTAMASE-RELATED"/>
    <property type="match status" value="1"/>
</dbReference>
<accession>A0ABR7RKQ0</accession>
<reference evidence="2 3" key="1">
    <citation type="journal article" date="2013" name="Int. J. Syst. Evol. Microbiol.">
        <title>Roseomonas aerophila sp. nov., isolated from air.</title>
        <authorList>
            <person name="Kim S.J."/>
            <person name="Weon H.Y."/>
            <person name="Ahn J.H."/>
            <person name="Hong S.B."/>
            <person name="Seok S.J."/>
            <person name="Whang K.S."/>
            <person name="Kwon S.W."/>
        </authorList>
    </citation>
    <scope>NUCLEOTIDE SEQUENCE [LARGE SCALE GENOMIC DNA]</scope>
    <source>
        <strain evidence="2 3">NBRC 108923</strain>
    </source>
</reference>
<gene>
    <name evidence="2" type="ORF">IBL26_09855</name>
</gene>
<dbReference type="InterPro" id="IPR012338">
    <property type="entry name" value="Beta-lactam/transpept-like"/>
</dbReference>
<proteinExistence type="predicted"/>
<dbReference type="Pfam" id="PF00144">
    <property type="entry name" value="Beta-lactamase"/>
    <property type="match status" value="1"/>
</dbReference>
<sequence length="501" mass="52790">MPTANWSAAADAASALVAGWNEGDAPGGAILAFDTRKIHVAVAAGLENLATRTLFSSDTVVRYASVTKHVLAAMQRHHRAQVGLEDRLGRHLPELRGPMAEVTVGRALDMTGGLPDVRETLSLLGLPYHAVTEAAPVLDFIASLGALNFPAGTEVSYSNTGYRLVETALARQGHRFEDFLQAEIAPALGIDWHAPERWADTVPGLAPGYWRGGEGWQLATAGLHLSASGSLTGSARALAVWGQAVLADHGPAAGVLAEQAALRHLSDGRATRYGLGLTHSTLGSVALVGHGGSHVGYKTYLLLAPEAGAGVVVVANREDVASYNMALRTLAALLDQPLPAAASLPEGLYAEPGTGHWLEVKGTTASFLGASEALYESGDGWAVSLSAHLPMRLRAADAGIEGEIGHVRRFFLPVAPDGILEQVQGRWSCPDYHASFDIEGDGLFMGTGPARTRASLRPLGEGRLLAETADGPWPKQYSLRFDGAGVALTANRSRIVHYERE</sequence>
<feature type="domain" description="Beta-lactamase-related" evidence="1">
    <location>
        <begin position="16"/>
        <end position="333"/>
    </location>
</feature>
<protein>
    <submittedName>
        <fullName evidence="2">Beta-lactamase family protein</fullName>
    </submittedName>
</protein>
<evidence type="ECO:0000259" key="1">
    <source>
        <dbReference type="Pfam" id="PF00144"/>
    </source>
</evidence>
<organism evidence="2 3">
    <name type="scientific">Teichococcus aerophilus</name>
    <dbReference type="NCBI Taxonomy" id="1224513"/>
    <lineage>
        <taxon>Bacteria</taxon>
        <taxon>Pseudomonadati</taxon>
        <taxon>Pseudomonadota</taxon>
        <taxon>Alphaproteobacteria</taxon>
        <taxon>Acetobacterales</taxon>
        <taxon>Roseomonadaceae</taxon>
        <taxon>Roseomonas</taxon>
    </lineage>
</organism>
<keyword evidence="3" id="KW-1185">Reference proteome</keyword>
<dbReference type="RefSeq" id="WP_187784301.1">
    <property type="nucleotide sequence ID" value="NZ_JACTVA010000013.1"/>
</dbReference>
<dbReference type="Proteomes" id="UP000626026">
    <property type="component" value="Unassembled WGS sequence"/>
</dbReference>
<evidence type="ECO:0000313" key="3">
    <source>
        <dbReference type="Proteomes" id="UP000626026"/>
    </source>
</evidence>
<dbReference type="PANTHER" id="PTHR46825">
    <property type="entry name" value="D-ALANYL-D-ALANINE-CARBOXYPEPTIDASE/ENDOPEPTIDASE AMPH"/>
    <property type="match status" value="1"/>
</dbReference>
<dbReference type="SUPFAM" id="SSF56601">
    <property type="entry name" value="beta-lactamase/transpeptidase-like"/>
    <property type="match status" value="1"/>
</dbReference>
<name>A0ABR7RKQ0_9PROT</name>
<dbReference type="InterPro" id="IPR050491">
    <property type="entry name" value="AmpC-like"/>
</dbReference>
<dbReference type="Gene3D" id="3.40.710.10">
    <property type="entry name" value="DD-peptidase/beta-lactamase superfamily"/>
    <property type="match status" value="1"/>
</dbReference>